<evidence type="ECO:0000313" key="2">
    <source>
        <dbReference type="Proteomes" id="UP001362999"/>
    </source>
</evidence>
<dbReference type="EMBL" id="JAWWNJ010000089">
    <property type="protein sequence ID" value="KAK7000259.1"/>
    <property type="molecule type" value="Genomic_DNA"/>
</dbReference>
<sequence>MSNKRLGSTTPIIIFVDKRDRHRISCRSSNRNTITGMREIPYQARRVQYPKNPVMHGLQILEGSNTPGPTFLGRTARIPTRMFNSTFDRLLSEIVVIMDRCIAISVINHIPRVADGVLAWLRSTDAPNVKRLDLVLSPGFRRHPTASPLAIVLPHSTITKFVLKHGFVIFDPPSFYSALTHLHIGPVRNEVYFAGLYWRLLRETLQACVVLTHLVLDRVECVDMPPISLPPYSRCAVPTLRYLCIRCEANSTGQILLLLDLPDLSAFRFVGFGPYVEFISVTTVSFYLSVRHLELDTHIISPFMLVTILELFPLLRTLNIQNSSQATVDSLIRSARIADPPLCQFLQEIHVGGVLGIAQVKRILLNRAEGHFSKDVILTYTKIGGDCRDERRSYKVVENVIHRRPYLPPYDLWVTI</sequence>
<name>A0AAW0A2N9_9AGAR</name>
<comment type="caution">
    <text evidence="1">The sequence shown here is derived from an EMBL/GenBank/DDBJ whole genome shotgun (WGS) entry which is preliminary data.</text>
</comment>
<dbReference type="SUPFAM" id="SSF52047">
    <property type="entry name" value="RNI-like"/>
    <property type="match status" value="1"/>
</dbReference>
<proteinExistence type="predicted"/>
<keyword evidence="2" id="KW-1185">Reference proteome</keyword>
<reference evidence="1 2" key="1">
    <citation type="journal article" date="2024" name="J Genomics">
        <title>Draft genome sequencing and assembly of Favolaschia claudopus CIRM-BRFM 2984 isolated from oak limbs.</title>
        <authorList>
            <person name="Navarro D."/>
            <person name="Drula E."/>
            <person name="Chaduli D."/>
            <person name="Cazenave R."/>
            <person name="Ahrendt S."/>
            <person name="Wang J."/>
            <person name="Lipzen A."/>
            <person name="Daum C."/>
            <person name="Barry K."/>
            <person name="Grigoriev I.V."/>
            <person name="Favel A."/>
            <person name="Rosso M.N."/>
            <person name="Martin F."/>
        </authorList>
    </citation>
    <scope>NUCLEOTIDE SEQUENCE [LARGE SCALE GENOMIC DNA]</scope>
    <source>
        <strain evidence="1 2">CIRM-BRFM 2984</strain>
    </source>
</reference>
<evidence type="ECO:0000313" key="1">
    <source>
        <dbReference type="EMBL" id="KAK7000259.1"/>
    </source>
</evidence>
<protein>
    <submittedName>
        <fullName evidence="1">Uncharacterized protein</fullName>
    </submittedName>
</protein>
<dbReference type="InterPro" id="IPR032675">
    <property type="entry name" value="LRR_dom_sf"/>
</dbReference>
<organism evidence="1 2">
    <name type="scientific">Favolaschia claudopus</name>
    <dbReference type="NCBI Taxonomy" id="2862362"/>
    <lineage>
        <taxon>Eukaryota</taxon>
        <taxon>Fungi</taxon>
        <taxon>Dikarya</taxon>
        <taxon>Basidiomycota</taxon>
        <taxon>Agaricomycotina</taxon>
        <taxon>Agaricomycetes</taxon>
        <taxon>Agaricomycetidae</taxon>
        <taxon>Agaricales</taxon>
        <taxon>Marasmiineae</taxon>
        <taxon>Mycenaceae</taxon>
        <taxon>Favolaschia</taxon>
    </lineage>
</organism>
<dbReference type="AlphaFoldDB" id="A0AAW0A2N9"/>
<gene>
    <name evidence="1" type="ORF">R3P38DRAFT_2797522</name>
</gene>
<accession>A0AAW0A2N9</accession>
<dbReference type="Proteomes" id="UP001362999">
    <property type="component" value="Unassembled WGS sequence"/>
</dbReference>
<dbReference type="Gene3D" id="3.80.10.10">
    <property type="entry name" value="Ribonuclease Inhibitor"/>
    <property type="match status" value="1"/>
</dbReference>